<sequence length="348" mass="36949">MEPNIQDTSLSSSEYIAGNFTGDCLSTRCFLGTQKVLILIQILQLFLIRRHEDTLLARAGHPLLGIALWQGCLCSPLCPILADIELATSTSLSLGLGQFCYFVSEVHASPAHLRGAQRQTTRSRLETRARGGWPPPAAALRLAAGQQGPHCSSPQLRAVSAGGAVPAGTRQLPAAEPARVAGRAAKQSWGLPVARLHSAAAHRMITRFQMNALFSLKFMQGLSWSPGLSGQSPGCSASAYAHLPQLHQGWGRSSGDAGQASPGAPPQKRLKCASPSLARLPSQVGPGDTQPASSGPAAWTEPQALLWARLPPSRLWPGCPGHFHLRASIFPDTTSDMKWGPGEVGRHQ</sequence>
<evidence type="ECO:0000313" key="3">
    <source>
        <dbReference type="Proteomes" id="UP000299084"/>
    </source>
</evidence>
<proteinExistence type="predicted"/>
<dbReference type="AlphaFoldDB" id="A0A5N4DHT0"/>
<keyword evidence="3" id="KW-1185">Reference proteome</keyword>
<feature type="region of interest" description="Disordered" evidence="1">
    <location>
        <begin position="278"/>
        <end position="297"/>
    </location>
</feature>
<evidence type="ECO:0000313" key="2">
    <source>
        <dbReference type="EMBL" id="KAB1270698.1"/>
    </source>
</evidence>
<organism evidence="2 3">
    <name type="scientific">Camelus dromedarius</name>
    <name type="common">Dromedary</name>
    <name type="synonym">Arabian camel</name>
    <dbReference type="NCBI Taxonomy" id="9838"/>
    <lineage>
        <taxon>Eukaryota</taxon>
        <taxon>Metazoa</taxon>
        <taxon>Chordata</taxon>
        <taxon>Craniata</taxon>
        <taxon>Vertebrata</taxon>
        <taxon>Euteleostomi</taxon>
        <taxon>Mammalia</taxon>
        <taxon>Eutheria</taxon>
        <taxon>Laurasiatheria</taxon>
        <taxon>Artiodactyla</taxon>
        <taxon>Tylopoda</taxon>
        <taxon>Camelidae</taxon>
        <taxon>Camelus</taxon>
    </lineage>
</organism>
<dbReference type="EMBL" id="JWIN03000011">
    <property type="protein sequence ID" value="KAB1270698.1"/>
    <property type="molecule type" value="Genomic_DNA"/>
</dbReference>
<protein>
    <submittedName>
        <fullName evidence="2">Uncharacterized protein</fullName>
    </submittedName>
</protein>
<dbReference type="Proteomes" id="UP000299084">
    <property type="component" value="Unassembled WGS sequence"/>
</dbReference>
<feature type="region of interest" description="Disordered" evidence="1">
    <location>
        <begin position="250"/>
        <end position="270"/>
    </location>
</feature>
<name>A0A5N4DHT0_CAMDR</name>
<reference evidence="2 3" key="1">
    <citation type="journal article" date="2019" name="Mol. Ecol. Resour.">
        <title>Improving Illumina assemblies with Hi-C and long reads: an example with the North African dromedary.</title>
        <authorList>
            <person name="Elbers J.P."/>
            <person name="Rogers M.F."/>
            <person name="Perelman P.L."/>
            <person name="Proskuryakova A.A."/>
            <person name="Serdyukova N.A."/>
            <person name="Johnson W.E."/>
            <person name="Horin P."/>
            <person name="Corander J."/>
            <person name="Murphy D."/>
            <person name="Burger P.A."/>
        </authorList>
    </citation>
    <scope>NUCLEOTIDE SEQUENCE [LARGE SCALE GENOMIC DNA]</scope>
    <source>
        <strain evidence="2">Drom800</strain>
        <tissue evidence="2">Blood</tissue>
    </source>
</reference>
<gene>
    <name evidence="2" type="ORF">Cadr_000009775</name>
</gene>
<comment type="caution">
    <text evidence="2">The sequence shown here is derived from an EMBL/GenBank/DDBJ whole genome shotgun (WGS) entry which is preliminary data.</text>
</comment>
<accession>A0A5N4DHT0</accession>
<evidence type="ECO:0000256" key="1">
    <source>
        <dbReference type="SAM" id="MobiDB-lite"/>
    </source>
</evidence>